<proteinExistence type="predicted"/>
<evidence type="ECO:0000256" key="1">
    <source>
        <dbReference type="SAM" id="SignalP"/>
    </source>
</evidence>
<protein>
    <recommendedName>
        <fullName evidence="3">Leucine-rich repeat-containing N-terminal plant-type domain-containing protein</fullName>
    </recommendedName>
</protein>
<evidence type="ECO:0000313" key="2">
    <source>
        <dbReference type="EMBL" id="VDC85738.1"/>
    </source>
</evidence>
<sequence>MNGTSFILLIVLLLHAHSSADYAALQAVKSKWTRFSENWIGVYPCGSNWVRISCYKNRVVSISLGNLNVEGKLGEAISALLELHIL</sequence>
<gene>
    <name evidence="2" type="ORF">BOLC3T13000H</name>
</gene>
<dbReference type="InterPro" id="IPR032675">
    <property type="entry name" value="LRR_dom_sf"/>
</dbReference>
<dbReference type="EMBL" id="LR031872">
    <property type="protein sequence ID" value="VDC85738.1"/>
    <property type="molecule type" value="Genomic_DNA"/>
</dbReference>
<feature type="signal peptide" evidence="1">
    <location>
        <begin position="1"/>
        <end position="20"/>
    </location>
</feature>
<organism evidence="2">
    <name type="scientific">Brassica oleracea</name>
    <name type="common">Wild cabbage</name>
    <dbReference type="NCBI Taxonomy" id="3712"/>
    <lineage>
        <taxon>Eukaryota</taxon>
        <taxon>Viridiplantae</taxon>
        <taxon>Streptophyta</taxon>
        <taxon>Embryophyta</taxon>
        <taxon>Tracheophyta</taxon>
        <taxon>Spermatophyta</taxon>
        <taxon>Magnoliopsida</taxon>
        <taxon>eudicotyledons</taxon>
        <taxon>Gunneridae</taxon>
        <taxon>Pentapetalae</taxon>
        <taxon>rosids</taxon>
        <taxon>malvids</taxon>
        <taxon>Brassicales</taxon>
        <taxon>Brassicaceae</taxon>
        <taxon>Brassiceae</taxon>
        <taxon>Brassica</taxon>
    </lineage>
</organism>
<accession>A0A3P6ANH5</accession>
<name>A0A3P6ANH5_BRAOL</name>
<feature type="chain" id="PRO_5017988352" description="Leucine-rich repeat-containing N-terminal plant-type domain-containing protein" evidence="1">
    <location>
        <begin position="21"/>
        <end position="86"/>
    </location>
</feature>
<reference evidence="2" key="1">
    <citation type="submission" date="2018-11" db="EMBL/GenBank/DDBJ databases">
        <authorList>
            <consortium name="Genoscope - CEA"/>
            <person name="William W."/>
        </authorList>
    </citation>
    <scope>NUCLEOTIDE SEQUENCE</scope>
</reference>
<dbReference type="Gene3D" id="3.80.10.10">
    <property type="entry name" value="Ribonuclease Inhibitor"/>
    <property type="match status" value="1"/>
</dbReference>
<evidence type="ECO:0008006" key="3">
    <source>
        <dbReference type="Google" id="ProtNLM"/>
    </source>
</evidence>
<dbReference type="AlphaFoldDB" id="A0A3P6ANH5"/>
<keyword evidence="1" id="KW-0732">Signal</keyword>